<comment type="caution">
    <text evidence="1">The sequence shown here is derived from an EMBL/GenBank/DDBJ whole genome shotgun (WGS) entry which is preliminary data.</text>
</comment>
<dbReference type="Gene3D" id="2.120.10.30">
    <property type="entry name" value="TolB, C-terminal domain"/>
    <property type="match status" value="1"/>
</dbReference>
<name>A0A4U0REW9_9RHOB</name>
<reference evidence="1 2" key="1">
    <citation type="submission" date="2019-04" db="EMBL/GenBank/DDBJ databases">
        <authorList>
            <person name="Li J."/>
        </authorList>
    </citation>
    <scope>NUCLEOTIDE SEQUENCE [LARGE SCALE GENOMIC DNA]</scope>
    <source>
        <strain evidence="1 2">KCTC 42687</strain>
    </source>
</reference>
<protein>
    <recommendedName>
        <fullName evidence="3">Biopolymer transporter Tol</fullName>
    </recommendedName>
</protein>
<dbReference type="SUPFAM" id="SSF82171">
    <property type="entry name" value="DPP6 N-terminal domain-like"/>
    <property type="match status" value="1"/>
</dbReference>
<dbReference type="Proteomes" id="UP000309747">
    <property type="component" value="Unassembled WGS sequence"/>
</dbReference>
<dbReference type="AlphaFoldDB" id="A0A4U0REW9"/>
<dbReference type="EMBL" id="SUNI01000001">
    <property type="protein sequence ID" value="TJZ93979.1"/>
    <property type="molecule type" value="Genomic_DNA"/>
</dbReference>
<evidence type="ECO:0008006" key="3">
    <source>
        <dbReference type="Google" id="ProtNLM"/>
    </source>
</evidence>
<evidence type="ECO:0000313" key="1">
    <source>
        <dbReference type="EMBL" id="TJZ93979.1"/>
    </source>
</evidence>
<dbReference type="InterPro" id="IPR011042">
    <property type="entry name" value="6-blade_b-propeller_TolB-like"/>
</dbReference>
<keyword evidence="2" id="KW-1185">Reference proteome</keyword>
<dbReference type="RefSeq" id="WP_136884115.1">
    <property type="nucleotide sequence ID" value="NZ_SUNI01000001.1"/>
</dbReference>
<accession>A0A4U0REW9</accession>
<organism evidence="1 2">
    <name type="scientific">Paracoccus gahaiensis</name>
    <dbReference type="NCBI Taxonomy" id="1706839"/>
    <lineage>
        <taxon>Bacteria</taxon>
        <taxon>Pseudomonadati</taxon>
        <taxon>Pseudomonadota</taxon>
        <taxon>Alphaproteobacteria</taxon>
        <taxon>Rhodobacterales</taxon>
        <taxon>Paracoccaceae</taxon>
        <taxon>Paracoccus</taxon>
    </lineage>
</organism>
<gene>
    <name evidence="1" type="ORF">FA743_01565</name>
</gene>
<evidence type="ECO:0000313" key="2">
    <source>
        <dbReference type="Proteomes" id="UP000309747"/>
    </source>
</evidence>
<proteinExistence type="predicted"/>
<sequence>MSGWRSSLEVWDLASASARVILRTEKLIEAPNWHPDGWFLVNGEGRLWRADEAGLHLIDTGCPERCNNDHGILPDGRIVFSAHDGTGAGIHISDGREVRTLPLPRPSWWHGAGTERLVYACARGGDRVVRIASCDLEGHDERILTPGIAHHDGPDLSPCRTWIWFNSDATGHAQIWRMRSDGSEAAPVFRDDHVNWFPHPSPCGSHVIWLAYAPGTQDHPRDRPVALHIMRPDGTGRRKLLDLWGGQGTLNVPCWAPDGHAFAFMRYARLGQ</sequence>
<dbReference type="OrthoDB" id="9812921at2"/>